<dbReference type="AlphaFoldDB" id="A0A9N8E045"/>
<evidence type="ECO:0000313" key="11">
    <source>
        <dbReference type="EMBL" id="CAB9509209.1"/>
    </source>
</evidence>
<evidence type="ECO:0000256" key="5">
    <source>
        <dbReference type="ARBA" id="ARBA00022777"/>
    </source>
</evidence>
<evidence type="ECO:0000256" key="8">
    <source>
        <dbReference type="SAM" id="MobiDB-lite"/>
    </source>
</evidence>
<dbReference type="InterPro" id="IPR000719">
    <property type="entry name" value="Prot_kinase_dom"/>
</dbReference>
<evidence type="ECO:0000259" key="9">
    <source>
        <dbReference type="PROSITE" id="PS50011"/>
    </source>
</evidence>
<keyword evidence="2" id="KW-0597">Phosphoprotein</keyword>
<keyword evidence="5 11" id="KW-0418">Kinase</keyword>
<dbReference type="SMART" id="SM00133">
    <property type="entry name" value="S_TK_X"/>
    <property type="match status" value="1"/>
</dbReference>
<dbReference type="InterPro" id="IPR017441">
    <property type="entry name" value="Protein_kinase_ATP_BS"/>
</dbReference>
<dbReference type="Pfam" id="PF00069">
    <property type="entry name" value="Pkinase"/>
    <property type="match status" value="1"/>
</dbReference>
<dbReference type="PANTHER" id="PTHR24351">
    <property type="entry name" value="RIBOSOMAL PROTEIN S6 KINASE"/>
    <property type="match status" value="1"/>
</dbReference>
<dbReference type="InterPro" id="IPR011009">
    <property type="entry name" value="Kinase-like_dom_sf"/>
</dbReference>
<evidence type="ECO:0000256" key="4">
    <source>
        <dbReference type="ARBA" id="ARBA00022741"/>
    </source>
</evidence>
<feature type="compositionally biased region" description="Low complexity" evidence="8">
    <location>
        <begin position="639"/>
        <end position="672"/>
    </location>
</feature>
<dbReference type="PROSITE" id="PS00107">
    <property type="entry name" value="PROTEIN_KINASE_ATP"/>
    <property type="match status" value="1"/>
</dbReference>
<feature type="compositionally biased region" description="Polar residues" evidence="8">
    <location>
        <begin position="596"/>
        <end position="608"/>
    </location>
</feature>
<feature type="compositionally biased region" description="Pro residues" evidence="8">
    <location>
        <begin position="753"/>
        <end position="764"/>
    </location>
</feature>
<name>A0A9N8E045_9STRA</name>
<feature type="compositionally biased region" description="Polar residues" evidence="8">
    <location>
        <begin position="568"/>
        <end position="582"/>
    </location>
</feature>
<evidence type="ECO:0000256" key="7">
    <source>
        <dbReference type="PROSITE-ProRule" id="PRU10141"/>
    </source>
</evidence>
<keyword evidence="1" id="KW-0723">Serine/threonine-protein kinase</keyword>
<dbReference type="PROSITE" id="PS50011">
    <property type="entry name" value="PROTEIN_KINASE_DOM"/>
    <property type="match status" value="1"/>
</dbReference>
<dbReference type="Pfam" id="PF00433">
    <property type="entry name" value="Pkinase_C"/>
    <property type="match status" value="1"/>
</dbReference>
<dbReference type="InterPro" id="IPR017892">
    <property type="entry name" value="Pkinase_C"/>
</dbReference>
<organism evidence="11 12">
    <name type="scientific">Seminavis robusta</name>
    <dbReference type="NCBI Taxonomy" id="568900"/>
    <lineage>
        <taxon>Eukaryota</taxon>
        <taxon>Sar</taxon>
        <taxon>Stramenopiles</taxon>
        <taxon>Ochrophyta</taxon>
        <taxon>Bacillariophyta</taxon>
        <taxon>Bacillariophyceae</taxon>
        <taxon>Bacillariophycidae</taxon>
        <taxon>Naviculales</taxon>
        <taxon>Naviculaceae</taxon>
        <taxon>Seminavis</taxon>
    </lineage>
</organism>
<evidence type="ECO:0000256" key="1">
    <source>
        <dbReference type="ARBA" id="ARBA00022527"/>
    </source>
</evidence>
<dbReference type="SUPFAM" id="SSF56112">
    <property type="entry name" value="Protein kinase-like (PK-like)"/>
    <property type="match status" value="1"/>
</dbReference>
<evidence type="ECO:0000259" key="10">
    <source>
        <dbReference type="PROSITE" id="PS51285"/>
    </source>
</evidence>
<feature type="region of interest" description="Disordered" evidence="8">
    <location>
        <begin position="494"/>
        <end position="862"/>
    </location>
</feature>
<dbReference type="PROSITE" id="PS51285">
    <property type="entry name" value="AGC_KINASE_CTER"/>
    <property type="match status" value="1"/>
</dbReference>
<dbReference type="EMBL" id="CAICTM010000378">
    <property type="protein sequence ID" value="CAB9509209.1"/>
    <property type="molecule type" value="Genomic_DNA"/>
</dbReference>
<dbReference type="InterPro" id="IPR045270">
    <property type="entry name" value="STKc_AGC"/>
</dbReference>
<sequence length="862" mass="94959">MVAAAKTADTVVDAVDLLDASFHNLATVEENDVQKIKSPGRDEDFVAFVEGSKPLKENTAEDMLSNSARSLHNNNKDDKAELEEIRRDIQQGLEPDLVVTDTCSKRTSVTSLQNGELSLPTEPQPKRFTSPKDFELLKVIGMGAFGKVLQVRNRTSGQILAMKVISKRLLKRKSGYVENIRAERNILTRVRHPFVVMMHVSFQSKFKLFIVMDFLAGGELFLRLGREGIFLEKTAAFYLAEIILALEFLHNLGVLHRDLKPENILLGEDGHVCLTDFGLAKDFSGEGGFQNDDHEARASTICGTIEYMAPEMVARKGYGRAADYWSLGCIAYEMLNGLPPFRSKMGSKDLFRKIMSEKVKMPDGASAAACKLLKGLLHRTPHSRLGAARSTMFEVGGPAGLKKVDFFKTIDWEKLERKEVEPPERLTVQNDQDLQHFHDEFTTMPLPRSVVVETHDSFVARRIESDNFRGFSFIQEDFMLPERDQQELENYWNSADEEGESESECASSKMGSDDGKPQEPIVPIEPEKKKRPPRKRKKKNKVAETAANIAGAGSDLALSVKSEESDVTPKQQHASTPVNGAITTPPKAETVAAKVSPQNAKPATTQKSKTLHAAPAHPPKVDARQAAKAGPPGTTPKAQPLQQQPTRQQPGRGQPKQPQRNPQQPWGQQQQPYSLDRSRNLKYAPPQRRGLAPTQGSLEGAGPHYSQQHGVQQKKGWTVVAQPTATPPAPRGWANQSTPNRPSPQTQSTPTRPTGPNPTTPRGPAPGSWAAKISSQKPPTRAAKIMEPPPPPSPMTTRQAIVDVPPSPSSDWRSHTMSPSPRKAKTAENWPGLSDFPAPPTLKPTTPSKAMKPLQGAWASRK</sequence>
<dbReference type="GO" id="GO:0005524">
    <property type="term" value="F:ATP binding"/>
    <property type="evidence" value="ECO:0007669"/>
    <property type="project" value="UniProtKB-UniRule"/>
</dbReference>
<feature type="domain" description="Protein kinase" evidence="9">
    <location>
        <begin position="134"/>
        <end position="407"/>
    </location>
</feature>
<dbReference type="Proteomes" id="UP001153069">
    <property type="component" value="Unassembled WGS sequence"/>
</dbReference>
<feature type="domain" description="AGC-kinase C-terminal" evidence="10">
    <location>
        <begin position="408"/>
        <end position="483"/>
    </location>
</feature>
<keyword evidence="12" id="KW-1185">Reference proteome</keyword>
<dbReference type="PROSITE" id="PS00108">
    <property type="entry name" value="PROTEIN_KINASE_ST"/>
    <property type="match status" value="1"/>
</dbReference>
<reference evidence="11" key="1">
    <citation type="submission" date="2020-06" db="EMBL/GenBank/DDBJ databases">
        <authorList>
            <consortium name="Plant Systems Biology data submission"/>
        </authorList>
    </citation>
    <scope>NUCLEOTIDE SEQUENCE</scope>
    <source>
        <strain evidence="11">D6</strain>
    </source>
</reference>
<dbReference type="CDD" id="cd05123">
    <property type="entry name" value="STKc_AGC"/>
    <property type="match status" value="1"/>
</dbReference>
<dbReference type="OrthoDB" id="63267at2759"/>
<evidence type="ECO:0000256" key="3">
    <source>
        <dbReference type="ARBA" id="ARBA00022679"/>
    </source>
</evidence>
<keyword evidence="4 7" id="KW-0547">Nucleotide-binding</keyword>
<evidence type="ECO:0000313" key="12">
    <source>
        <dbReference type="Proteomes" id="UP001153069"/>
    </source>
</evidence>
<comment type="caution">
    <text evidence="11">The sequence shown here is derived from an EMBL/GenBank/DDBJ whole genome shotgun (WGS) entry which is preliminary data.</text>
</comment>
<dbReference type="GO" id="GO:0004674">
    <property type="term" value="F:protein serine/threonine kinase activity"/>
    <property type="evidence" value="ECO:0007669"/>
    <property type="project" value="UniProtKB-KW"/>
</dbReference>
<dbReference type="SMART" id="SM00220">
    <property type="entry name" value="S_TKc"/>
    <property type="match status" value="1"/>
</dbReference>
<evidence type="ECO:0000256" key="6">
    <source>
        <dbReference type="ARBA" id="ARBA00022840"/>
    </source>
</evidence>
<dbReference type="FunFam" id="1.10.510.10:FF:000048">
    <property type="entry name" value="Protein kinase C"/>
    <property type="match status" value="1"/>
</dbReference>
<feature type="compositionally biased region" description="Basic residues" evidence="8">
    <location>
        <begin position="529"/>
        <end position="540"/>
    </location>
</feature>
<accession>A0A9N8E045</accession>
<feature type="binding site" evidence="7">
    <location>
        <position position="163"/>
    </location>
    <ligand>
        <name>ATP</name>
        <dbReference type="ChEBI" id="CHEBI:30616"/>
    </ligand>
</feature>
<gene>
    <name evidence="11" type="ORF">SEMRO_379_G130500.1</name>
</gene>
<keyword evidence="6 7" id="KW-0067">ATP-binding</keyword>
<dbReference type="InterPro" id="IPR008271">
    <property type="entry name" value="Ser/Thr_kinase_AS"/>
</dbReference>
<dbReference type="Gene3D" id="3.30.200.20">
    <property type="entry name" value="Phosphorylase Kinase, domain 1"/>
    <property type="match status" value="1"/>
</dbReference>
<evidence type="ECO:0000256" key="2">
    <source>
        <dbReference type="ARBA" id="ARBA00022553"/>
    </source>
</evidence>
<feature type="compositionally biased region" description="Polar residues" evidence="8">
    <location>
        <begin position="809"/>
        <end position="819"/>
    </location>
</feature>
<feature type="compositionally biased region" description="Low complexity" evidence="8">
    <location>
        <begin position="736"/>
        <end position="752"/>
    </location>
</feature>
<proteinExistence type="predicted"/>
<dbReference type="Gene3D" id="1.10.510.10">
    <property type="entry name" value="Transferase(Phosphotransferase) domain 1"/>
    <property type="match status" value="1"/>
</dbReference>
<dbReference type="InterPro" id="IPR000961">
    <property type="entry name" value="AGC-kinase_C"/>
</dbReference>
<keyword evidence="3" id="KW-0808">Transferase</keyword>
<protein>
    <submittedName>
        <fullName evidence="11">Activated protein kinase catalytic subunit alpha-1</fullName>
    </submittedName>
</protein>